<keyword evidence="5" id="KW-1185">Reference proteome</keyword>
<dbReference type="NCBIfam" id="TIGR01777">
    <property type="entry name" value="yfcH"/>
    <property type="match status" value="1"/>
</dbReference>
<dbReference type="PANTHER" id="PTHR11092:SF0">
    <property type="entry name" value="EPIMERASE FAMILY PROTEIN SDR39U1"/>
    <property type="match status" value="1"/>
</dbReference>
<evidence type="ECO:0000256" key="1">
    <source>
        <dbReference type="ARBA" id="ARBA00009353"/>
    </source>
</evidence>
<dbReference type="PANTHER" id="PTHR11092">
    <property type="entry name" value="SUGAR NUCLEOTIDE EPIMERASE RELATED"/>
    <property type="match status" value="1"/>
</dbReference>
<organism evidence="4 5">
    <name type="scientific">Halomarinibacterium sedimenti</name>
    <dbReference type="NCBI Taxonomy" id="2857106"/>
    <lineage>
        <taxon>Bacteria</taxon>
        <taxon>Pseudomonadati</taxon>
        <taxon>Bacteroidota</taxon>
        <taxon>Flavobacteriia</taxon>
        <taxon>Flavobacteriales</taxon>
        <taxon>Flavobacteriaceae</taxon>
        <taxon>Halomarinibacterium</taxon>
    </lineage>
</organism>
<feature type="domain" description="NAD-dependent epimerase/dehydratase" evidence="2">
    <location>
        <begin position="3"/>
        <end position="224"/>
    </location>
</feature>
<dbReference type="Pfam" id="PF08338">
    <property type="entry name" value="DUF1731"/>
    <property type="match status" value="1"/>
</dbReference>
<feature type="domain" description="DUF1731" evidence="3">
    <location>
        <begin position="253"/>
        <end position="299"/>
    </location>
</feature>
<gene>
    <name evidence="4" type="ORF">KXJ69_00235</name>
</gene>
<dbReference type="EMBL" id="JAHWDP010000001">
    <property type="protein sequence ID" value="MBW2936510.1"/>
    <property type="molecule type" value="Genomic_DNA"/>
</dbReference>
<evidence type="ECO:0000259" key="2">
    <source>
        <dbReference type="Pfam" id="PF01370"/>
    </source>
</evidence>
<dbReference type="InterPro" id="IPR010099">
    <property type="entry name" value="SDR39U1"/>
</dbReference>
<sequence length="300" mass="33639">MRILIAGATGLIGKELVEECLDLGIKIHYLTTRKNKLENKEEYQGFYWNPSKGIIDDAAFKGVSAIINLAGASVSKRWTSSYKKEILNSRTQTANLIYNTLKKQEHTVTHYISASGISIYPSSFTNLYQETSNEEAQTFLGEVVKSWETAADQFSDLNIKVTKVRTGIVLSENGGALQQMVKPIKLSVGAPLGSGEQWQSWIHINDMARLYIYILKNQLTGVYNAVSPNPVTNKKMTHIIAHYYNKPLWLPNIPKFMITLILGEMGSIALESQLVSSEKIVKEGFQFQFVNLENALEDLL</sequence>
<reference evidence="4" key="1">
    <citation type="submission" date="2021-07" db="EMBL/GenBank/DDBJ databases">
        <title>Aureisphaera sp. CAU 1614 isolated from sea sediment.</title>
        <authorList>
            <person name="Kim W."/>
        </authorList>
    </citation>
    <scope>NUCLEOTIDE SEQUENCE</scope>
    <source>
        <strain evidence="4">CAU 1614</strain>
    </source>
</reference>
<name>A0A9X1FLI7_9FLAO</name>
<comment type="similarity">
    <text evidence="1">Belongs to the NAD(P)-dependent epimerase/dehydratase family. SDR39U1 subfamily.</text>
</comment>
<accession>A0A9X1FLI7</accession>
<comment type="caution">
    <text evidence="4">The sequence shown here is derived from an EMBL/GenBank/DDBJ whole genome shotgun (WGS) entry which is preliminary data.</text>
</comment>
<dbReference type="Pfam" id="PF01370">
    <property type="entry name" value="Epimerase"/>
    <property type="match status" value="1"/>
</dbReference>
<evidence type="ECO:0000313" key="4">
    <source>
        <dbReference type="EMBL" id="MBW2936510.1"/>
    </source>
</evidence>
<dbReference type="Proteomes" id="UP001138686">
    <property type="component" value="Unassembled WGS sequence"/>
</dbReference>
<dbReference type="AlphaFoldDB" id="A0A9X1FLI7"/>
<dbReference type="RefSeq" id="WP_219050288.1">
    <property type="nucleotide sequence ID" value="NZ_JAHWDP010000001.1"/>
</dbReference>
<dbReference type="InterPro" id="IPR013549">
    <property type="entry name" value="DUF1731"/>
</dbReference>
<protein>
    <submittedName>
        <fullName evidence="4">TIGR01777 family oxidoreductase</fullName>
    </submittedName>
</protein>
<proteinExistence type="inferred from homology"/>
<evidence type="ECO:0000259" key="3">
    <source>
        <dbReference type="Pfam" id="PF08338"/>
    </source>
</evidence>
<evidence type="ECO:0000313" key="5">
    <source>
        <dbReference type="Proteomes" id="UP001138686"/>
    </source>
</evidence>
<dbReference type="InterPro" id="IPR001509">
    <property type="entry name" value="Epimerase_deHydtase"/>
</dbReference>